<dbReference type="PANTHER" id="PTHR42915:SF1">
    <property type="entry name" value="PEPTIDOGLYCAN BETA-N-ACETYLMURAMIDASE NAMZ"/>
    <property type="match status" value="1"/>
</dbReference>
<dbReference type="InterPro" id="IPR008302">
    <property type="entry name" value="NamZ"/>
</dbReference>
<accession>A0ABT3WVW2</accession>
<reference evidence="3 4" key="1">
    <citation type="submission" date="2022-11" db="EMBL/GenBank/DDBJ databases">
        <title>Study of microbial diversity in lake waters.</title>
        <authorList>
            <person name="Zhang J."/>
        </authorList>
    </citation>
    <scope>NUCLEOTIDE SEQUENCE [LARGE SCALE GENOMIC DNA]</scope>
    <source>
        <strain evidence="3 4">DT12</strain>
    </source>
</reference>
<dbReference type="Gene3D" id="3.40.50.12170">
    <property type="entry name" value="Uncharacterised protein PF07075, DUF1343"/>
    <property type="match status" value="1"/>
</dbReference>
<proteinExistence type="predicted"/>
<dbReference type="Pfam" id="PF07075">
    <property type="entry name" value="NamZ_N"/>
    <property type="match status" value="1"/>
</dbReference>
<dbReference type="Gene3D" id="3.90.1150.140">
    <property type="match status" value="1"/>
</dbReference>
<sequence>MTMRIGIERLSDTDTLRRYQGARIGLFTHLAAVDRDLVPTVDRIAARPELDLRTIFTPEHGLYGVAQAGDTVADETHPESGVPVYSLYGARKEPTPEMLRDLDAIFVDYQDVGVRFYTYLSALGYVLDAAAAHRIPVIVLDRPNPLSGSRVEGPLVRVPFRSYVGRDPLPLRYGMTTGETARFIAAGKGLPAPEVVTVEGWSRDRWFDETGRHWVPTSPNMPTFDTALVYPGLALLEGTNLSEGRGTTRPFETFGAPWLRAKELIRAFHRLNLPGVRLRETHFVPTFSKYQGELCHGAQVHVTDRETFRPVETAGHLLQTVALLHRQEFSFTDPVNGRRFLDLLTGTDELRTAIETEQDLSDVYKRWRTEAQAFCAAQSAHFLYL</sequence>
<evidence type="ECO:0000313" key="4">
    <source>
        <dbReference type="Proteomes" id="UP001208017"/>
    </source>
</evidence>
<evidence type="ECO:0000313" key="3">
    <source>
        <dbReference type="EMBL" id="MCX7568817.1"/>
    </source>
</evidence>
<name>A0ABT3WVW2_9BACL</name>
<evidence type="ECO:0000259" key="2">
    <source>
        <dbReference type="Pfam" id="PF20732"/>
    </source>
</evidence>
<dbReference type="InterPro" id="IPR048502">
    <property type="entry name" value="NamZ_N"/>
</dbReference>
<keyword evidence="4" id="KW-1185">Reference proteome</keyword>
<protein>
    <submittedName>
        <fullName evidence="3">DUF1343 domain-containing protein</fullName>
    </submittedName>
</protein>
<evidence type="ECO:0000259" key="1">
    <source>
        <dbReference type="Pfam" id="PF07075"/>
    </source>
</evidence>
<dbReference type="Proteomes" id="UP001208017">
    <property type="component" value="Unassembled WGS sequence"/>
</dbReference>
<dbReference type="EMBL" id="JAPMLT010000001">
    <property type="protein sequence ID" value="MCX7568817.1"/>
    <property type="molecule type" value="Genomic_DNA"/>
</dbReference>
<dbReference type="PIRSF" id="PIRSF016719">
    <property type="entry name" value="UCP016719"/>
    <property type="match status" value="1"/>
</dbReference>
<dbReference type="RefSeq" id="WP_267150054.1">
    <property type="nucleotide sequence ID" value="NZ_JAPMLT010000001.1"/>
</dbReference>
<organism evidence="3 4">
    <name type="scientific">Tumebacillus lacus</name>
    <dbReference type="NCBI Taxonomy" id="2995335"/>
    <lineage>
        <taxon>Bacteria</taxon>
        <taxon>Bacillati</taxon>
        <taxon>Bacillota</taxon>
        <taxon>Bacilli</taxon>
        <taxon>Bacillales</taxon>
        <taxon>Alicyclobacillaceae</taxon>
        <taxon>Tumebacillus</taxon>
    </lineage>
</organism>
<dbReference type="Pfam" id="PF20732">
    <property type="entry name" value="NamZ_C"/>
    <property type="match status" value="1"/>
</dbReference>
<comment type="caution">
    <text evidence="3">The sequence shown here is derived from an EMBL/GenBank/DDBJ whole genome shotgun (WGS) entry which is preliminary data.</text>
</comment>
<gene>
    <name evidence="3" type="ORF">OS242_02370</name>
</gene>
<dbReference type="PANTHER" id="PTHR42915">
    <property type="entry name" value="HYPOTHETICAL 460 KDA PROTEIN IN FEUA-SIGW INTERGENIC REGION [PRECURSOR]"/>
    <property type="match status" value="1"/>
</dbReference>
<feature type="domain" description="Peptidoglycan beta-N-acetylmuramidase NamZ C-terminal" evidence="2">
    <location>
        <begin position="228"/>
        <end position="384"/>
    </location>
</feature>
<feature type="domain" description="Peptidoglycan beta-N-acetylmuramidase NamZ N-terminal" evidence="1">
    <location>
        <begin position="24"/>
        <end position="224"/>
    </location>
</feature>
<dbReference type="InterPro" id="IPR048503">
    <property type="entry name" value="NamZ_C"/>
</dbReference>